<gene>
    <name evidence="2" type="ORF">HINF_LOCUS14857</name>
    <name evidence="1" type="ORF">HINF_LOCUS51772</name>
</gene>
<organism evidence="1">
    <name type="scientific">Hexamita inflata</name>
    <dbReference type="NCBI Taxonomy" id="28002"/>
    <lineage>
        <taxon>Eukaryota</taxon>
        <taxon>Metamonada</taxon>
        <taxon>Diplomonadida</taxon>
        <taxon>Hexamitidae</taxon>
        <taxon>Hexamitinae</taxon>
        <taxon>Hexamita</taxon>
    </lineage>
</organism>
<evidence type="ECO:0000313" key="1">
    <source>
        <dbReference type="EMBL" id="CAI9964127.1"/>
    </source>
</evidence>
<comment type="caution">
    <text evidence="1">The sequence shown here is derived from an EMBL/GenBank/DDBJ whole genome shotgun (WGS) entry which is preliminary data.</text>
</comment>
<dbReference type="EMBL" id="CAXDID020000035">
    <property type="protein sequence ID" value="CAL5996633.1"/>
    <property type="molecule type" value="Genomic_DNA"/>
</dbReference>
<evidence type="ECO:0000313" key="3">
    <source>
        <dbReference type="Proteomes" id="UP001642409"/>
    </source>
</evidence>
<proteinExistence type="predicted"/>
<accession>A0AA86R0N9</accession>
<protein>
    <submittedName>
        <fullName evidence="2">Hypothetical_protein</fullName>
    </submittedName>
</protein>
<sequence length="931" mass="108062">MKRNQRNANHKIISKKRLHVAMKTIKMAVVDYHRESIEKQNRQISFSVEQLIKSKIHCISQKMKDLDLTLNPIEFQLMQIMKDVQDNNVCQLTNSQTHELLTGCMHHQQCSIKVKIAAMEIISQLIMNGNQLQLEDLLIALKIELFNNSRDEKKIKSIFQAIKMKNPVEIIAFLNTQYNDVKSPTQCTTMDEFLAQLQQLFAQHVFLNLKQILNQNIFANTTNFKFLCDLSLEQLQQYVPILEASALFEAFEYYQAVSVPFQIIMQTDYQDISTFKNMDDLLKELAVKVSFNPGELFRNQLNSLSISELFDQQIIMQNRLYQDPELSKMQQQDFVNLQYMSACHLNEIDVFAQACMKYSSFYNNVLVFGNDEQHYVGWQKHWETVIDFVQTHALHDSYQPFDLLCVTGDPKSGKTDSMEISAVFMSFFVNMIRPQNQHYLFCQKLTKIIQIDCSQYIAYGLNIKLQIIFNKIRHYIPQTGVQIQQLNDFVAKNDILGILSVIQIMFENAKCYFVVTWDEVQTLNYVKDPNSGEITNISDGDKDIIGSFYKSAMISLSTPCQHLMSASLSVALLSILETIPVNGRSIMRCQQAIVTSFQDSDAALLCVRSLIFRSEKDKRCILLLAKDVLTQNQLPITCASLDQVIKQFTQIEYEEYAIIAEFKCTAASIKIVKQQIAQEWVDQTMKYMNNCNKQIFDFVLGTIRIPGDLLIKLCSRTLLQNGLVQYQLRDQSVLLAMQEAYTNQKLRDNIHITDINCNILQDCGNRVKKITKEQTQRVQALWDQLTEQNKNNKASQQIQLDFFYKAQLAALKYFVECATNTVKQTKQKMLSKNAVDVDFWNQLLQSQTLEVLASQKQVDNWSQKELIFELQEQSSKAWINAKKMLKYFRNTFSHNDINWRIQEMQKLDKVFKGDIFESSYIFIDLISQNMM</sequence>
<reference evidence="2 3" key="2">
    <citation type="submission" date="2024-07" db="EMBL/GenBank/DDBJ databases">
        <authorList>
            <person name="Akdeniz Z."/>
        </authorList>
    </citation>
    <scope>NUCLEOTIDE SEQUENCE [LARGE SCALE GENOMIC DNA]</scope>
</reference>
<reference evidence="1" key="1">
    <citation type="submission" date="2023-06" db="EMBL/GenBank/DDBJ databases">
        <authorList>
            <person name="Kurt Z."/>
        </authorList>
    </citation>
    <scope>NUCLEOTIDE SEQUENCE</scope>
</reference>
<dbReference type="Proteomes" id="UP001642409">
    <property type="component" value="Unassembled WGS sequence"/>
</dbReference>
<keyword evidence="3" id="KW-1185">Reference proteome</keyword>
<evidence type="ECO:0000313" key="2">
    <source>
        <dbReference type="EMBL" id="CAL5996633.1"/>
    </source>
</evidence>
<dbReference type="EMBL" id="CATOUU010000972">
    <property type="protein sequence ID" value="CAI9964127.1"/>
    <property type="molecule type" value="Genomic_DNA"/>
</dbReference>
<name>A0AA86R0N9_9EUKA</name>
<dbReference type="AlphaFoldDB" id="A0AA86R0N9"/>